<dbReference type="HOGENOM" id="CLU_146165_0_0_1"/>
<dbReference type="OrthoDB" id="3267074at2759"/>
<dbReference type="STRING" id="930991.A0A0D0DE98"/>
<dbReference type="Proteomes" id="UP000054538">
    <property type="component" value="Unassembled WGS sequence"/>
</dbReference>
<keyword evidence="2" id="KW-1185">Reference proteome</keyword>
<evidence type="ECO:0000313" key="2">
    <source>
        <dbReference type="Proteomes" id="UP000054538"/>
    </source>
</evidence>
<accession>A0A0D0DE98</accession>
<organism evidence="1 2">
    <name type="scientific">Paxillus rubicundulus Ve08.2h10</name>
    <dbReference type="NCBI Taxonomy" id="930991"/>
    <lineage>
        <taxon>Eukaryota</taxon>
        <taxon>Fungi</taxon>
        <taxon>Dikarya</taxon>
        <taxon>Basidiomycota</taxon>
        <taxon>Agaricomycotina</taxon>
        <taxon>Agaricomycetes</taxon>
        <taxon>Agaricomycetidae</taxon>
        <taxon>Boletales</taxon>
        <taxon>Paxilineae</taxon>
        <taxon>Paxillaceae</taxon>
        <taxon>Paxillus</taxon>
    </lineage>
</organism>
<reference evidence="2" key="2">
    <citation type="submission" date="2015-01" db="EMBL/GenBank/DDBJ databases">
        <title>Evolutionary Origins and Diversification of the Mycorrhizal Mutualists.</title>
        <authorList>
            <consortium name="DOE Joint Genome Institute"/>
            <consortium name="Mycorrhizal Genomics Consortium"/>
            <person name="Kohler A."/>
            <person name="Kuo A."/>
            <person name="Nagy L.G."/>
            <person name="Floudas D."/>
            <person name="Copeland A."/>
            <person name="Barry K.W."/>
            <person name="Cichocki N."/>
            <person name="Veneault-Fourrey C."/>
            <person name="LaButti K."/>
            <person name="Lindquist E.A."/>
            <person name="Lipzen A."/>
            <person name="Lundell T."/>
            <person name="Morin E."/>
            <person name="Murat C."/>
            <person name="Riley R."/>
            <person name="Ohm R."/>
            <person name="Sun H."/>
            <person name="Tunlid A."/>
            <person name="Henrissat B."/>
            <person name="Grigoriev I.V."/>
            <person name="Hibbett D.S."/>
            <person name="Martin F."/>
        </authorList>
    </citation>
    <scope>NUCLEOTIDE SEQUENCE [LARGE SCALE GENOMIC DNA]</scope>
    <source>
        <strain evidence="2">Ve08.2h10</strain>
    </source>
</reference>
<feature type="non-terminal residue" evidence="1">
    <location>
        <position position="94"/>
    </location>
</feature>
<feature type="non-terminal residue" evidence="1">
    <location>
        <position position="1"/>
    </location>
</feature>
<dbReference type="InParanoid" id="A0A0D0DE98"/>
<evidence type="ECO:0008006" key="3">
    <source>
        <dbReference type="Google" id="ProtNLM"/>
    </source>
</evidence>
<dbReference type="EMBL" id="KN825609">
    <property type="protein sequence ID" value="KIK82766.1"/>
    <property type="molecule type" value="Genomic_DNA"/>
</dbReference>
<proteinExistence type="predicted"/>
<name>A0A0D0DE98_9AGAM</name>
<reference evidence="1 2" key="1">
    <citation type="submission" date="2014-04" db="EMBL/GenBank/DDBJ databases">
        <authorList>
            <consortium name="DOE Joint Genome Institute"/>
            <person name="Kuo A."/>
            <person name="Kohler A."/>
            <person name="Jargeat P."/>
            <person name="Nagy L.G."/>
            <person name="Floudas D."/>
            <person name="Copeland A."/>
            <person name="Barry K.W."/>
            <person name="Cichocki N."/>
            <person name="Veneault-Fourrey C."/>
            <person name="LaButti K."/>
            <person name="Lindquist E.A."/>
            <person name="Lipzen A."/>
            <person name="Lundell T."/>
            <person name="Morin E."/>
            <person name="Murat C."/>
            <person name="Sun H."/>
            <person name="Tunlid A."/>
            <person name="Henrissat B."/>
            <person name="Grigoriev I.V."/>
            <person name="Hibbett D.S."/>
            <person name="Martin F."/>
            <person name="Nordberg H.P."/>
            <person name="Cantor M.N."/>
            <person name="Hua S.X."/>
        </authorList>
    </citation>
    <scope>NUCLEOTIDE SEQUENCE [LARGE SCALE GENOMIC DNA]</scope>
    <source>
        <strain evidence="1 2">Ve08.2h10</strain>
    </source>
</reference>
<evidence type="ECO:0000313" key="1">
    <source>
        <dbReference type="EMBL" id="KIK82766.1"/>
    </source>
</evidence>
<dbReference type="AlphaFoldDB" id="A0A0D0DE98"/>
<protein>
    <recommendedName>
        <fullName evidence="3">Reverse transcriptase zinc-binding domain-containing protein</fullName>
    </recommendedName>
</protein>
<sequence length="94" mass="10779">IFQLRTGHALLNKHLHCITRSDTVKCPKCTTREETIHHFLAECPAYKTQCLCLRQAIGRKANNISSLLNDASCIKHMLAYLHDTKCFCLTHRDL</sequence>
<gene>
    <name evidence="1" type="ORF">PAXRUDRAFT_109233</name>
</gene>